<dbReference type="GO" id="GO:0006308">
    <property type="term" value="P:DNA catabolic process"/>
    <property type="evidence" value="ECO:0007669"/>
    <property type="project" value="UniProtKB-UniRule"/>
</dbReference>
<dbReference type="HAMAP" id="MF_00337">
    <property type="entry name" value="Exonuc_7_S"/>
    <property type="match status" value="1"/>
</dbReference>
<dbReference type="Proteomes" id="UP000315252">
    <property type="component" value="Unassembled WGS sequence"/>
</dbReference>
<dbReference type="SUPFAM" id="SSF116842">
    <property type="entry name" value="XseB-like"/>
    <property type="match status" value="1"/>
</dbReference>
<comment type="similarity">
    <text evidence="1 6">Belongs to the XseB family.</text>
</comment>
<dbReference type="EMBL" id="VHSH01000002">
    <property type="protein sequence ID" value="TQV81981.1"/>
    <property type="molecule type" value="Genomic_DNA"/>
</dbReference>
<evidence type="ECO:0000313" key="7">
    <source>
        <dbReference type="EMBL" id="TQV81981.1"/>
    </source>
</evidence>
<evidence type="ECO:0000256" key="3">
    <source>
        <dbReference type="ARBA" id="ARBA00022722"/>
    </source>
</evidence>
<dbReference type="PANTHER" id="PTHR34137:SF1">
    <property type="entry name" value="EXODEOXYRIBONUCLEASE 7 SMALL SUBUNIT"/>
    <property type="match status" value="1"/>
</dbReference>
<evidence type="ECO:0000256" key="5">
    <source>
        <dbReference type="ARBA" id="ARBA00022839"/>
    </source>
</evidence>
<evidence type="ECO:0000256" key="1">
    <source>
        <dbReference type="ARBA" id="ARBA00009998"/>
    </source>
</evidence>
<dbReference type="EC" id="3.1.11.6" evidence="6"/>
<comment type="subunit">
    <text evidence="6">Heterooligomer composed of large and small subunits.</text>
</comment>
<proteinExistence type="inferred from homology"/>
<evidence type="ECO:0000256" key="4">
    <source>
        <dbReference type="ARBA" id="ARBA00022801"/>
    </source>
</evidence>
<keyword evidence="8" id="KW-1185">Reference proteome</keyword>
<evidence type="ECO:0000256" key="2">
    <source>
        <dbReference type="ARBA" id="ARBA00022490"/>
    </source>
</evidence>
<sequence length="86" mass="9273">MAASATPAIPADVKKMSFEEALEELRQIVGALERGDGKLDDAISSYQRGAELKAYCESKLRDAQEKVEKISLGPDGDIKTEAFDVG</sequence>
<dbReference type="GO" id="GO:0009318">
    <property type="term" value="C:exodeoxyribonuclease VII complex"/>
    <property type="evidence" value="ECO:0007669"/>
    <property type="project" value="UniProtKB-UniRule"/>
</dbReference>
<evidence type="ECO:0000256" key="6">
    <source>
        <dbReference type="HAMAP-Rule" id="MF_00337"/>
    </source>
</evidence>
<comment type="function">
    <text evidence="6">Bidirectionally degrades single-stranded DNA into large acid-insoluble oligonucleotides, which are then degraded further into small acid-soluble oligonucleotides.</text>
</comment>
<dbReference type="Gene3D" id="1.10.287.1040">
    <property type="entry name" value="Exonuclease VII, small subunit"/>
    <property type="match status" value="1"/>
</dbReference>
<gene>
    <name evidence="6" type="primary">xseB</name>
    <name evidence="7" type="ORF">FKG95_07035</name>
</gene>
<evidence type="ECO:0000313" key="8">
    <source>
        <dbReference type="Proteomes" id="UP000315252"/>
    </source>
</evidence>
<protein>
    <recommendedName>
        <fullName evidence="6">Exodeoxyribonuclease 7 small subunit</fullName>
        <ecNumber evidence="6">3.1.11.6</ecNumber>
    </recommendedName>
    <alternativeName>
        <fullName evidence="6">Exodeoxyribonuclease VII small subunit</fullName>
        <shortName evidence="6">Exonuclease VII small subunit</shortName>
    </alternativeName>
</protein>
<comment type="caution">
    <text evidence="7">The sequence shown here is derived from an EMBL/GenBank/DDBJ whole genome shotgun (WGS) entry which is preliminary data.</text>
</comment>
<comment type="catalytic activity">
    <reaction evidence="6">
        <text>Exonucleolytic cleavage in either 5'- to 3'- or 3'- to 5'-direction to yield nucleoside 5'-phosphates.</text>
        <dbReference type="EC" id="3.1.11.6"/>
    </reaction>
</comment>
<keyword evidence="4 6" id="KW-0378">Hydrolase</keyword>
<dbReference type="InterPro" id="IPR003761">
    <property type="entry name" value="Exonuc_VII_S"/>
</dbReference>
<organism evidence="7 8">
    <name type="scientific">Denitrobaculum tricleocarpae</name>
    <dbReference type="NCBI Taxonomy" id="2591009"/>
    <lineage>
        <taxon>Bacteria</taxon>
        <taxon>Pseudomonadati</taxon>
        <taxon>Pseudomonadota</taxon>
        <taxon>Alphaproteobacteria</taxon>
        <taxon>Rhodospirillales</taxon>
        <taxon>Rhodospirillaceae</taxon>
        <taxon>Denitrobaculum</taxon>
    </lineage>
</organism>
<dbReference type="InterPro" id="IPR037004">
    <property type="entry name" value="Exonuc_VII_ssu_sf"/>
</dbReference>
<keyword evidence="2 6" id="KW-0963">Cytoplasm</keyword>
<dbReference type="NCBIfam" id="TIGR01280">
    <property type="entry name" value="xseB"/>
    <property type="match status" value="1"/>
</dbReference>
<name>A0A545TXS7_9PROT</name>
<keyword evidence="5 6" id="KW-0269">Exonuclease</keyword>
<accession>A0A545TXS7</accession>
<dbReference type="GO" id="GO:0005829">
    <property type="term" value="C:cytosol"/>
    <property type="evidence" value="ECO:0007669"/>
    <property type="project" value="TreeGrafter"/>
</dbReference>
<keyword evidence="3 6" id="KW-0540">Nuclease</keyword>
<dbReference type="PANTHER" id="PTHR34137">
    <property type="entry name" value="EXODEOXYRIBONUCLEASE 7 SMALL SUBUNIT"/>
    <property type="match status" value="1"/>
</dbReference>
<dbReference type="GO" id="GO:0008855">
    <property type="term" value="F:exodeoxyribonuclease VII activity"/>
    <property type="evidence" value="ECO:0007669"/>
    <property type="project" value="UniProtKB-UniRule"/>
</dbReference>
<dbReference type="RefSeq" id="WP_142895612.1">
    <property type="nucleotide sequence ID" value="NZ_ML660053.1"/>
</dbReference>
<dbReference type="OrthoDB" id="9808145at2"/>
<dbReference type="Pfam" id="PF02609">
    <property type="entry name" value="Exonuc_VII_S"/>
    <property type="match status" value="1"/>
</dbReference>
<comment type="subcellular location">
    <subcellularLocation>
        <location evidence="6">Cytoplasm</location>
    </subcellularLocation>
</comment>
<reference evidence="7 8" key="1">
    <citation type="submission" date="2019-06" db="EMBL/GenBank/DDBJ databases">
        <title>Whole genome sequence for Rhodospirillaceae sp. R148.</title>
        <authorList>
            <person name="Wang G."/>
        </authorList>
    </citation>
    <scope>NUCLEOTIDE SEQUENCE [LARGE SCALE GENOMIC DNA]</scope>
    <source>
        <strain evidence="7 8">R148</strain>
    </source>
</reference>
<dbReference type="NCBIfam" id="NF002139">
    <property type="entry name" value="PRK00977.1-3"/>
    <property type="match status" value="1"/>
</dbReference>
<dbReference type="AlphaFoldDB" id="A0A545TXS7"/>